<dbReference type="EMBL" id="JABFTP020000103">
    <property type="protein sequence ID" value="KAL3277517.1"/>
    <property type="molecule type" value="Genomic_DNA"/>
</dbReference>
<evidence type="ECO:0000313" key="2">
    <source>
        <dbReference type="EMBL" id="KAL3277517.1"/>
    </source>
</evidence>
<dbReference type="AlphaFoldDB" id="A0ABD2NGF8"/>
<dbReference type="Proteomes" id="UP001516400">
    <property type="component" value="Unassembled WGS sequence"/>
</dbReference>
<reference evidence="2 3" key="1">
    <citation type="journal article" date="2021" name="BMC Biol.">
        <title>Horizontally acquired antibacterial genes associated with adaptive radiation of ladybird beetles.</title>
        <authorList>
            <person name="Li H.S."/>
            <person name="Tang X.F."/>
            <person name="Huang Y.H."/>
            <person name="Xu Z.Y."/>
            <person name="Chen M.L."/>
            <person name="Du X.Y."/>
            <person name="Qiu B.Y."/>
            <person name="Chen P.T."/>
            <person name="Zhang W."/>
            <person name="Slipinski A."/>
            <person name="Escalona H.E."/>
            <person name="Waterhouse R.M."/>
            <person name="Zwick A."/>
            <person name="Pang H."/>
        </authorList>
    </citation>
    <scope>NUCLEOTIDE SEQUENCE [LARGE SCALE GENOMIC DNA]</scope>
    <source>
        <strain evidence="2">SYSU2018</strain>
    </source>
</reference>
<accession>A0ABD2NGF8</accession>
<name>A0ABD2NGF8_9CUCU</name>
<evidence type="ECO:0000313" key="3">
    <source>
        <dbReference type="Proteomes" id="UP001516400"/>
    </source>
</evidence>
<feature type="compositionally biased region" description="Polar residues" evidence="1">
    <location>
        <begin position="10"/>
        <end position="50"/>
    </location>
</feature>
<gene>
    <name evidence="2" type="ORF">HHI36_012862</name>
</gene>
<sequence>MFEEPLDLLPSSTNTPSQEYSTSSIVENKSSTEWQETTTNPEIENGSTEAPFSKTNAAISNRSNQIRKEIIPNSSHRPTTKEEIFATSFIRTGAAVQQSSQEPSVEVTSISSPSISIEFSESQTFLPEAEIALDLSNYTLLSSESFFNESETSSESIESRIEPHISSESLYSTFSNWKNNNIAAESKRNSKSKLFTSPLNRFSELNARTNKETSKNPIIPKEQLSSTLPSTGYVHIKTEPNYLKNNFAFRNAHFSSQNKPYGVQEASQNTQIVEGESTTIAYSTEYSTILKGIQDNLIPEHVKARINPKNIPQLLTNSGTITSENSSSEEVIDLDLTQKDFESVKKLSEILRDLLADLAEKPNSNVELEVAIKPQPPTTKEHINTDWHEIENFIRSNLYSIVRDVSNVIKSDLISHHGLQLNFTINTPMQLRKEFEENFSDSIKIILSKLFPKRGFLVTASKEDYSNVPAVSVNIFVSPSKLINAPLINLDKSKNLTSKVAQFLFKALNSKERQNEHDRIIDFAFATKNVVLLNFEELESLVIEVLKSKNIEGKAIAKYATLEIRKDGEIIIHMPFEIDSKLSKTDFKHQREEHSTKAQSEDRLKKVVLESLQRNDYEHPLERISDLLLLNK</sequence>
<feature type="region of interest" description="Disordered" evidence="1">
    <location>
        <begin position="1"/>
        <end position="50"/>
    </location>
</feature>
<evidence type="ECO:0000256" key="1">
    <source>
        <dbReference type="SAM" id="MobiDB-lite"/>
    </source>
</evidence>
<evidence type="ECO:0008006" key="4">
    <source>
        <dbReference type="Google" id="ProtNLM"/>
    </source>
</evidence>
<protein>
    <recommendedName>
        <fullName evidence="4">Flagellar hook-length control protein FliK</fullName>
    </recommendedName>
</protein>
<comment type="caution">
    <text evidence="2">The sequence shown here is derived from an EMBL/GenBank/DDBJ whole genome shotgun (WGS) entry which is preliminary data.</text>
</comment>
<proteinExistence type="predicted"/>
<organism evidence="2 3">
    <name type="scientific">Cryptolaemus montrouzieri</name>
    <dbReference type="NCBI Taxonomy" id="559131"/>
    <lineage>
        <taxon>Eukaryota</taxon>
        <taxon>Metazoa</taxon>
        <taxon>Ecdysozoa</taxon>
        <taxon>Arthropoda</taxon>
        <taxon>Hexapoda</taxon>
        <taxon>Insecta</taxon>
        <taxon>Pterygota</taxon>
        <taxon>Neoptera</taxon>
        <taxon>Endopterygota</taxon>
        <taxon>Coleoptera</taxon>
        <taxon>Polyphaga</taxon>
        <taxon>Cucujiformia</taxon>
        <taxon>Coccinelloidea</taxon>
        <taxon>Coccinellidae</taxon>
        <taxon>Scymninae</taxon>
        <taxon>Scymnini</taxon>
        <taxon>Cryptolaemus</taxon>
    </lineage>
</organism>
<keyword evidence="3" id="KW-1185">Reference proteome</keyword>